<evidence type="ECO:0000259" key="7">
    <source>
        <dbReference type="PROSITE" id="PS50832"/>
    </source>
</evidence>
<gene>
    <name evidence="8" type="primary">EOG090X0KPP</name>
</gene>
<dbReference type="SUPFAM" id="SSF50249">
    <property type="entry name" value="Nucleic acid-binding proteins"/>
    <property type="match status" value="1"/>
</dbReference>
<dbReference type="Pfam" id="PF01176">
    <property type="entry name" value="eIF-1a"/>
    <property type="match status" value="1"/>
</dbReference>
<proteinExistence type="evidence at transcript level"/>
<dbReference type="InterPro" id="IPR012340">
    <property type="entry name" value="NA-bd_OB-fold"/>
</dbReference>
<dbReference type="InterPro" id="IPR001253">
    <property type="entry name" value="TIF_eIF-1A"/>
</dbReference>
<dbReference type="CDD" id="cd05792">
    <property type="entry name" value="S1_eIF1AD_like"/>
    <property type="match status" value="1"/>
</dbReference>
<dbReference type="GO" id="GO:0003723">
    <property type="term" value="F:RNA binding"/>
    <property type="evidence" value="ECO:0007669"/>
    <property type="project" value="UniProtKB-KW"/>
</dbReference>
<evidence type="ECO:0000256" key="6">
    <source>
        <dbReference type="SAM" id="MobiDB-lite"/>
    </source>
</evidence>
<dbReference type="PANTHER" id="PTHR21641">
    <property type="entry name" value="TRANSLATION INITIATION FACTOR-RELATED"/>
    <property type="match status" value="1"/>
</dbReference>
<dbReference type="PROSITE" id="PS50832">
    <property type="entry name" value="S1_IF1_TYPE"/>
    <property type="match status" value="1"/>
</dbReference>
<dbReference type="GO" id="GO:0005634">
    <property type="term" value="C:nucleus"/>
    <property type="evidence" value="ECO:0007669"/>
    <property type="project" value="TreeGrafter"/>
</dbReference>
<dbReference type="SMART" id="SM00652">
    <property type="entry name" value="eIF1a"/>
    <property type="match status" value="1"/>
</dbReference>
<comment type="similarity">
    <text evidence="1">Belongs to the EIF1AD family.</text>
</comment>
<organism evidence="8">
    <name type="scientific">Daphnia longispina</name>
    <dbReference type="NCBI Taxonomy" id="42846"/>
    <lineage>
        <taxon>Eukaryota</taxon>
        <taxon>Metazoa</taxon>
        <taxon>Ecdysozoa</taxon>
        <taxon>Arthropoda</taxon>
        <taxon>Crustacea</taxon>
        <taxon>Branchiopoda</taxon>
        <taxon>Diplostraca</taxon>
        <taxon>Cladocera</taxon>
        <taxon>Anomopoda</taxon>
        <taxon>Daphniidae</taxon>
        <taxon>Daphnia</taxon>
    </lineage>
</organism>
<name>A0A4Y7M4W8_9CRUS</name>
<evidence type="ECO:0000256" key="3">
    <source>
        <dbReference type="ARBA" id="ARBA00022884"/>
    </source>
</evidence>
<dbReference type="PANTHER" id="PTHR21641:SF0">
    <property type="entry name" value="RNA-BINDING PROTEIN EIF1AD-RELATED"/>
    <property type="match status" value="1"/>
</dbReference>
<dbReference type="EMBL" id="LR007171">
    <property type="protein sequence ID" value="SVE76790.1"/>
    <property type="molecule type" value="mRNA"/>
</dbReference>
<dbReference type="GO" id="GO:0003743">
    <property type="term" value="F:translation initiation factor activity"/>
    <property type="evidence" value="ECO:0007669"/>
    <property type="project" value="UniProtKB-UniRule"/>
</dbReference>
<protein>
    <recommendedName>
        <fullName evidence="2">Probable RNA-binding protein EIF1AD</fullName>
    </recommendedName>
    <alternativeName>
        <fullName evidence="4">Eukaryotic translation initiation factor 1A domain-containing protein</fullName>
    </alternativeName>
</protein>
<evidence type="ECO:0000256" key="2">
    <source>
        <dbReference type="ARBA" id="ARBA00020989"/>
    </source>
</evidence>
<reference evidence="8" key="1">
    <citation type="submission" date="2018-08" db="EMBL/GenBank/DDBJ databases">
        <authorList>
            <person name="Cornetti L."/>
        </authorList>
    </citation>
    <scope>NUCLEOTIDE SEQUENCE</scope>
    <source>
        <strain evidence="8">FI-G-95-1_INB4-1</strain>
    </source>
</reference>
<feature type="domain" description="S1-like" evidence="7">
    <location>
        <begin position="5"/>
        <end position="84"/>
    </location>
</feature>
<dbReference type="InterPro" id="IPR006196">
    <property type="entry name" value="RNA-binding_domain_S1_IF1"/>
</dbReference>
<feature type="region of interest" description="Disordered" evidence="6">
    <location>
        <begin position="118"/>
        <end position="161"/>
    </location>
</feature>
<evidence type="ECO:0000256" key="5">
    <source>
        <dbReference type="PROSITE-ProRule" id="PRU00181"/>
    </source>
</evidence>
<accession>A0A4Y7M4W8</accession>
<dbReference type="AlphaFoldDB" id="A0A4Y7M4W8"/>
<feature type="compositionally biased region" description="Acidic residues" evidence="6">
    <location>
        <begin position="143"/>
        <end position="152"/>
    </location>
</feature>
<evidence type="ECO:0000256" key="4">
    <source>
        <dbReference type="ARBA" id="ARBA00031998"/>
    </source>
</evidence>
<evidence type="ECO:0000256" key="1">
    <source>
        <dbReference type="ARBA" id="ARBA00007340"/>
    </source>
</evidence>
<keyword evidence="5" id="KW-0396">Initiation factor</keyword>
<keyword evidence="5" id="KW-0648">Protein biosynthesis</keyword>
<dbReference type="InterPro" id="IPR039294">
    <property type="entry name" value="EIF1AD"/>
</dbReference>
<dbReference type="Gene3D" id="2.40.50.140">
    <property type="entry name" value="Nucleic acid-binding proteins"/>
    <property type="match status" value="1"/>
</dbReference>
<feature type="compositionally biased region" description="Low complexity" evidence="6">
    <location>
        <begin position="118"/>
        <end position="131"/>
    </location>
</feature>
<evidence type="ECO:0000313" key="8">
    <source>
        <dbReference type="EMBL" id="SVE76790.1"/>
    </source>
</evidence>
<keyword evidence="3" id="KW-0694">RNA-binding</keyword>
<sequence>MSKATKRKHVTKEVLDDYVLPENNQKIVKILGGKGNNLHEIATSQGEKYLVSMPTKFRKNVWIKRGDFVLIQPIEEGEKVKAEIFAILYGEQIKYIQSQGKWPQEFVPLASTEVCAADNSSSDDSSLGNSLFVNTNRPQCLDESSDSSENEMSDSGTNKND</sequence>